<dbReference type="InterPro" id="IPR023772">
    <property type="entry name" value="DNA-bd_HTH_TetR-type_CS"/>
</dbReference>
<protein>
    <submittedName>
        <fullName evidence="5">DNA-binding transcriptional regulator, AcrR family</fullName>
    </submittedName>
</protein>
<proteinExistence type="predicted"/>
<evidence type="ECO:0000256" key="1">
    <source>
        <dbReference type="ARBA" id="ARBA00022491"/>
    </source>
</evidence>
<reference evidence="6" key="1">
    <citation type="submission" date="2016-10" db="EMBL/GenBank/DDBJ databases">
        <authorList>
            <person name="Varghese N."/>
            <person name="Submissions S."/>
        </authorList>
    </citation>
    <scope>NUCLEOTIDE SEQUENCE [LARGE SCALE GENOMIC DNA]</scope>
    <source>
        <strain evidence="6">CGMCC 1.6199</strain>
    </source>
</reference>
<name>A0A1G9X9X5_9BACI</name>
<dbReference type="OrthoDB" id="9780939at2"/>
<dbReference type="Gene3D" id="1.10.10.60">
    <property type="entry name" value="Homeodomain-like"/>
    <property type="match status" value="1"/>
</dbReference>
<dbReference type="InterPro" id="IPR050624">
    <property type="entry name" value="HTH-type_Tx_Regulator"/>
</dbReference>
<dbReference type="InterPro" id="IPR009057">
    <property type="entry name" value="Homeodomain-like_sf"/>
</dbReference>
<dbReference type="EMBL" id="FNHF01000006">
    <property type="protein sequence ID" value="SDM93115.1"/>
    <property type="molecule type" value="Genomic_DNA"/>
</dbReference>
<feature type="domain" description="HTH tetR-type" evidence="4">
    <location>
        <begin position="10"/>
        <end position="70"/>
    </location>
</feature>
<dbReference type="PROSITE" id="PS01081">
    <property type="entry name" value="HTH_TETR_1"/>
    <property type="match status" value="1"/>
</dbReference>
<dbReference type="Gene3D" id="1.10.357.10">
    <property type="entry name" value="Tetracycline Repressor, domain 2"/>
    <property type="match status" value="1"/>
</dbReference>
<dbReference type="GO" id="GO:0003677">
    <property type="term" value="F:DNA binding"/>
    <property type="evidence" value="ECO:0007669"/>
    <property type="project" value="UniProtKB-UniRule"/>
</dbReference>
<dbReference type="InterPro" id="IPR001647">
    <property type="entry name" value="HTH_TetR"/>
</dbReference>
<sequence>MYANFNQLKSEKQERIINAAIKEFVRNGFEKASTNEIVKEANISKGSLFNYFNSKKDLYLFLLDYSIQVIEQLYEQIDLNETDLFKRIENIGLQKLCIHQKYPHVFDFLASSTQEESDEVKDILRQQIERIYEQGFEKIYDGIDYSKFREGVDIDKAIEILTWTMSGFGEKGLQQIDSFEDIGEFGEQFLKEWKSYSEILRHSFYK</sequence>
<keyword evidence="1" id="KW-0678">Repressor</keyword>
<accession>A0A1G9X9X5</accession>
<evidence type="ECO:0000313" key="6">
    <source>
        <dbReference type="Proteomes" id="UP000182347"/>
    </source>
</evidence>
<dbReference type="SUPFAM" id="SSF46689">
    <property type="entry name" value="Homeodomain-like"/>
    <property type="match status" value="1"/>
</dbReference>
<dbReference type="AlphaFoldDB" id="A0A1G9X9X5"/>
<evidence type="ECO:0000313" key="5">
    <source>
        <dbReference type="EMBL" id="SDM93115.1"/>
    </source>
</evidence>
<dbReference type="PRINTS" id="PR00455">
    <property type="entry name" value="HTHTETR"/>
</dbReference>
<organism evidence="5 6">
    <name type="scientific">Sediminibacillus halophilus</name>
    <dbReference type="NCBI Taxonomy" id="482461"/>
    <lineage>
        <taxon>Bacteria</taxon>
        <taxon>Bacillati</taxon>
        <taxon>Bacillota</taxon>
        <taxon>Bacilli</taxon>
        <taxon>Bacillales</taxon>
        <taxon>Bacillaceae</taxon>
        <taxon>Sediminibacillus</taxon>
    </lineage>
</organism>
<dbReference type="STRING" id="482461.SAMN05216244_3797"/>
<dbReference type="PANTHER" id="PTHR43479">
    <property type="entry name" value="ACREF/ENVCD OPERON REPRESSOR-RELATED"/>
    <property type="match status" value="1"/>
</dbReference>
<dbReference type="Proteomes" id="UP000182347">
    <property type="component" value="Unassembled WGS sequence"/>
</dbReference>
<keyword evidence="2 3" id="KW-0238">DNA-binding</keyword>
<dbReference type="SUPFAM" id="SSF48498">
    <property type="entry name" value="Tetracyclin repressor-like, C-terminal domain"/>
    <property type="match status" value="1"/>
</dbReference>
<evidence type="ECO:0000259" key="4">
    <source>
        <dbReference type="PROSITE" id="PS50977"/>
    </source>
</evidence>
<dbReference type="InterPro" id="IPR036271">
    <property type="entry name" value="Tet_transcr_reg_TetR-rel_C_sf"/>
</dbReference>
<dbReference type="Pfam" id="PF00440">
    <property type="entry name" value="TetR_N"/>
    <property type="match status" value="1"/>
</dbReference>
<gene>
    <name evidence="5" type="ORF">SAMN05216244_3797</name>
</gene>
<dbReference type="PANTHER" id="PTHR43479:SF11">
    <property type="entry name" value="ACREF_ENVCD OPERON REPRESSOR-RELATED"/>
    <property type="match status" value="1"/>
</dbReference>
<dbReference type="PROSITE" id="PS50977">
    <property type="entry name" value="HTH_TETR_2"/>
    <property type="match status" value="1"/>
</dbReference>
<evidence type="ECO:0000256" key="2">
    <source>
        <dbReference type="ARBA" id="ARBA00023125"/>
    </source>
</evidence>
<keyword evidence="6" id="KW-1185">Reference proteome</keyword>
<evidence type="ECO:0000256" key="3">
    <source>
        <dbReference type="PROSITE-ProRule" id="PRU00335"/>
    </source>
</evidence>
<feature type="DNA-binding region" description="H-T-H motif" evidence="3">
    <location>
        <begin position="33"/>
        <end position="52"/>
    </location>
</feature>